<dbReference type="FunFam" id="1.10.10.10:FF:000135">
    <property type="entry name" value="forkhead box protein G1"/>
    <property type="match status" value="1"/>
</dbReference>
<evidence type="ECO:0000313" key="8">
    <source>
        <dbReference type="EMBL" id="KAJ1985381.1"/>
    </source>
</evidence>
<dbReference type="CDD" id="cd00059">
    <property type="entry name" value="FH_FOX"/>
    <property type="match status" value="1"/>
</dbReference>
<feature type="region of interest" description="Disordered" evidence="6">
    <location>
        <begin position="369"/>
        <end position="450"/>
    </location>
</feature>
<name>A0A9W8EF21_9FUNG</name>
<feature type="domain" description="Fork-head" evidence="7">
    <location>
        <begin position="118"/>
        <end position="208"/>
    </location>
</feature>
<evidence type="ECO:0000256" key="3">
    <source>
        <dbReference type="ARBA" id="ARBA00023163"/>
    </source>
</evidence>
<sequence>MAAYSAVSALPASNNTLASLQYQKPGPLVHCSPIDSRGSLQAPNSQSTLPLALMDYTRTPPSTGASITNAAMTLVTIPLDEAQDTNSASLATPTTPDQTTSNATASSGSTTPPTPNAKPNESYASLIMRAIYDSPTKKMTLNSIYNWVQERYPYFQTAPPGWKNSIRHNLSLNKAFHRIPRAVNEPGKGSYWTIDMNYVNDAHRPKGRYNRSTSDPHPYPMSVQYYAAFDPYTRRPLAMPAQTQLGGGPSAPLGVNPAAYPYYRLGTATTAAVTPAGTPSPYSQNMLLSPGAMPPSWISQRGSALTTPLHSPFAAAAAAAAATAGQYAGNPALHGTTTSQTYCTGANTSTLADPHASLYDQGYPHALAHSTAGAKQPPTGLITSSPYPHSAAMPSPYTPTSPQTPYGSASAGGGSSGQLTGHLLSPSMPLYPTMAHHHPHSHDSSAAAPAAIPTTATETTLAPSLVAQDAAAAAALYHTAESAFVSSQAEYSQNYHTTVASTTANTAAFHPDMKHMNFNPAVGSGNSHPFHHAATAGLLPPTPSDTFATTPTNSDPLVNSHPSFQHDHSAYAFGSMSNLKTEQP</sequence>
<evidence type="ECO:0000256" key="1">
    <source>
        <dbReference type="ARBA" id="ARBA00023015"/>
    </source>
</evidence>
<dbReference type="AlphaFoldDB" id="A0A9W8EF21"/>
<dbReference type="InterPro" id="IPR001766">
    <property type="entry name" value="Fork_head_dom"/>
</dbReference>
<feature type="region of interest" description="Disordered" evidence="6">
    <location>
        <begin position="539"/>
        <end position="564"/>
    </location>
</feature>
<dbReference type="SUPFAM" id="SSF46785">
    <property type="entry name" value="Winged helix' DNA-binding domain"/>
    <property type="match status" value="1"/>
</dbReference>
<accession>A0A9W8EF21</accession>
<evidence type="ECO:0000313" key="9">
    <source>
        <dbReference type="Proteomes" id="UP001151582"/>
    </source>
</evidence>
<evidence type="ECO:0000259" key="7">
    <source>
        <dbReference type="PROSITE" id="PS50039"/>
    </source>
</evidence>
<dbReference type="Proteomes" id="UP001151582">
    <property type="component" value="Unassembled WGS sequence"/>
</dbReference>
<feature type="DNA-binding region" description="Fork-head" evidence="5">
    <location>
        <begin position="118"/>
        <end position="208"/>
    </location>
</feature>
<dbReference type="OrthoDB" id="5954824at2759"/>
<reference evidence="8" key="1">
    <citation type="submission" date="2022-07" db="EMBL/GenBank/DDBJ databases">
        <title>Phylogenomic reconstructions and comparative analyses of Kickxellomycotina fungi.</title>
        <authorList>
            <person name="Reynolds N.K."/>
            <person name="Stajich J.E."/>
            <person name="Barry K."/>
            <person name="Grigoriev I.V."/>
            <person name="Crous P."/>
            <person name="Smith M.E."/>
        </authorList>
    </citation>
    <scope>NUCLEOTIDE SEQUENCE</scope>
    <source>
        <strain evidence="8">RSA 567</strain>
    </source>
</reference>
<dbReference type="EMBL" id="JANBQB010000001">
    <property type="protein sequence ID" value="KAJ1985381.1"/>
    <property type="molecule type" value="Genomic_DNA"/>
</dbReference>
<dbReference type="PANTHER" id="PTHR46078">
    <property type="entry name" value="FORKHEAD BOX PROTEIN J2 FAMILY MEMBER"/>
    <property type="match status" value="1"/>
</dbReference>
<evidence type="ECO:0000256" key="2">
    <source>
        <dbReference type="ARBA" id="ARBA00023125"/>
    </source>
</evidence>
<keyword evidence="2 5" id="KW-0238">DNA-binding</keyword>
<feature type="compositionally biased region" description="Low complexity" evidence="6">
    <location>
        <begin position="99"/>
        <end position="111"/>
    </location>
</feature>
<evidence type="ECO:0000256" key="6">
    <source>
        <dbReference type="SAM" id="MobiDB-lite"/>
    </source>
</evidence>
<keyword evidence="3" id="KW-0804">Transcription</keyword>
<dbReference type="Gene3D" id="1.10.10.10">
    <property type="entry name" value="Winged helix-like DNA-binding domain superfamily/Winged helix DNA-binding domain"/>
    <property type="match status" value="1"/>
</dbReference>
<evidence type="ECO:0000256" key="5">
    <source>
        <dbReference type="PROSITE-ProRule" id="PRU00089"/>
    </source>
</evidence>
<dbReference type="GO" id="GO:0000978">
    <property type="term" value="F:RNA polymerase II cis-regulatory region sequence-specific DNA binding"/>
    <property type="evidence" value="ECO:0007669"/>
    <property type="project" value="TreeGrafter"/>
</dbReference>
<comment type="subcellular location">
    <subcellularLocation>
        <location evidence="5">Nucleus</location>
    </subcellularLocation>
</comment>
<feature type="compositionally biased region" description="Polar residues" evidence="6">
    <location>
        <begin position="544"/>
        <end position="563"/>
    </location>
</feature>
<dbReference type="PRINTS" id="PR00053">
    <property type="entry name" value="FORKHEAD"/>
</dbReference>
<keyword evidence="9" id="KW-1185">Reference proteome</keyword>
<dbReference type="InterPro" id="IPR030456">
    <property type="entry name" value="TF_fork_head_CS_2"/>
</dbReference>
<protein>
    <recommendedName>
        <fullName evidence="7">Fork-head domain-containing protein</fullName>
    </recommendedName>
</protein>
<dbReference type="GO" id="GO:0005634">
    <property type="term" value="C:nucleus"/>
    <property type="evidence" value="ECO:0007669"/>
    <property type="project" value="UniProtKB-SubCell"/>
</dbReference>
<gene>
    <name evidence="8" type="ORF">H4R34_000035</name>
</gene>
<keyword evidence="4 5" id="KW-0539">Nucleus</keyword>
<dbReference type="PROSITE" id="PS50039">
    <property type="entry name" value="FORK_HEAD_3"/>
    <property type="match status" value="1"/>
</dbReference>
<proteinExistence type="predicted"/>
<dbReference type="SMART" id="SM00339">
    <property type="entry name" value="FH"/>
    <property type="match status" value="1"/>
</dbReference>
<feature type="region of interest" description="Disordered" evidence="6">
    <location>
        <begin position="85"/>
        <end position="121"/>
    </location>
</feature>
<feature type="compositionally biased region" description="Low complexity" evidence="6">
    <location>
        <begin position="394"/>
        <end position="409"/>
    </location>
</feature>
<comment type="caution">
    <text evidence="8">The sequence shown here is derived from an EMBL/GenBank/DDBJ whole genome shotgun (WGS) entry which is preliminary data.</text>
</comment>
<dbReference type="InterPro" id="IPR045912">
    <property type="entry name" value="FOXJ2/3-like"/>
</dbReference>
<evidence type="ECO:0000256" key="4">
    <source>
        <dbReference type="ARBA" id="ARBA00023242"/>
    </source>
</evidence>
<dbReference type="InterPro" id="IPR036388">
    <property type="entry name" value="WH-like_DNA-bd_sf"/>
</dbReference>
<dbReference type="PANTHER" id="PTHR46078:SF2">
    <property type="entry name" value="FORK-HEAD DOMAIN-CONTAINING PROTEIN"/>
    <property type="match status" value="1"/>
</dbReference>
<keyword evidence="1" id="KW-0805">Transcription regulation</keyword>
<dbReference type="PROSITE" id="PS00658">
    <property type="entry name" value="FORK_HEAD_2"/>
    <property type="match status" value="1"/>
</dbReference>
<dbReference type="Pfam" id="PF00250">
    <property type="entry name" value="Forkhead"/>
    <property type="match status" value="1"/>
</dbReference>
<organism evidence="8 9">
    <name type="scientific">Dimargaris verticillata</name>
    <dbReference type="NCBI Taxonomy" id="2761393"/>
    <lineage>
        <taxon>Eukaryota</taxon>
        <taxon>Fungi</taxon>
        <taxon>Fungi incertae sedis</taxon>
        <taxon>Zoopagomycota</taxon>
        <taxon>Kickxellomycotina</taxon>
        <taxon>Dimargaritomycetes</taxon>
        <taxon>Dimargaritales</taxon>
        <taxon>Dimargaritaceae</taxon>
        <taxon>Dimargaris</taxon>
    </lineage>
</organism>
<dbReference type="InterPro" id="IPR036390">
    <property type="entry name" value="WH_DNA-bd_sf"/>
</dbReference>
<dbReference type="GO" id="GO:0000981">
    <property type="term" value="F:DNA-binding transcription factor activity, RNA polymerase II-specific"/>
    <property type="evidence" value="ECO:0007669"/>
    <property type="project" value="TreeGrafter"/>
</dbReference>
<feature type="compositionally biased region" description="Polar residues" evidence="6">
    <location>
        <begin position="85"/>
        <end position="98"/>
    </location>
</feature>